<dbReference type="InterPro" id="IPR036097">
    <property type="entry name" value="HisK_dim/P_sf"/>
</dbReference>
<evidence type="ECO:0000256" key="6">
    <source>
        <dbReference type="ARBA" id="ARBA00022777"/>
    </source>
</evidence>
<evidence type="ECO:0000256" key="1">
    <source>
        <dbReference type="ARBA" id="ARBA00000085"/>
    </source>
</evidence>
<organism evidence="12 13">
    <name type="scientific">Roseivivax sediminis</name>
    <dbReference type="NCBI Taxonomy" id="936889"/>
    <lineage>
        <taxon>Bacteria</taxon>
        <taxon>Pseudomonadati</taxon>
        <taxon>Pseudomonadota</taxon>
        <taxon>Alphaproteobacteria</taxon>
        <taxon>Rhodobacterales</taxon>
        <taxon>Roseobacteraceae</taxon>
        <taxon>Roseivivax</taxon>
    </lineage>
</organism>
<dbReference type="AlphaFoldDB" id="A0A1I1VNV5"/>
<dbReference type="EC" id="2.7.13.3" evidence="3"/>
<dbReference type="Pfam" id="PF00512">
    <property type="entry name" value="HisKA"/>
    <property type="match status" value="1"/>
</dbReference>
<dbReference type="SUPFAM" id="SSF158472">
    <property type="entry name" value="HAMP domain-like"/>
    <property type="match status" value="1"/>
</dbReference>
<dbReference type="PROSITE" id="PS50109">
    <property type="entry name" value="HIS_KIN"/>
    <property type="match status" value="1"/>
</dbReference>
<dbReference type="PRINTS" id="PR00344">
    <property type="entry name" value="BCTRLSENSOR"/>
</dbReference>
<dbReference type="SMART" id="SM00304">
    <property type="entry name" value="HAMP"/>
    <property type="match status" value="1"/>
</dbReference>
<dbReference type="Pfam" id="PF00672">
    <property type="entry name" value="HAMP"/>
    <property type="match status" value="1"/>
</dbReference>
<evidence type="ECO:0000256" key="8">
    <source>
        <dbReference type="SAM" id="MobiDB-lite"/>
    </source>
</evidence>
<dbReference type="PANTHER" id="PTHR43711">
    <property type="entry name" value="TWO-COMPONENT HISTIDINE KINASE"/>
    <property type="match status" value="1"/>
</dbReference>
<keyword evidence="9" id="KW-0812">Transmembrane</keyword>
<keyword evidence="9" id="KW-1133">Transmembrane helix</keyword>
<evidence type="ECO:0000256" key="7">
    <source>
        <dbReference type="ARBA" id="ARBA00023012"/>
    </source>
</evidence>
<proteinExistence type="predicted"/>
<dbReference type="InterPro" id="IPR003660">
    <property type="entry name" value="HAMP_dom"/>
</dbReference>
<dbReference type="Gene3D" id="3.30.565.10">
    <property type="entry name" value="Histidine kinase-like ATPase, C-terminal domain"/>
    <property type="match status" value="1"/>
</dbReference>
<evidence type="ECO:0000313" key="13">
    <source>
        <dbReference type="Proteomes" id="UP000325289"/>
    </source>
</evidence>
<dbReference type="Gene3D" id="1.10.287.130">
    <property type="match status" value="1"/>
</dbReference>
<keyword evidence="6" id="KW-0418">Kinase</keyword>
<evidence type="ECO:0000259" key="11">
    <source>
        <dbReference type="PROSITE" id="PS50885"/>
    </source>
</evidence>
<dbReference type="InterPro" id="IPR005467">
    <property type="entry name" value="His_kinase_dom"/>
</dbReference>
<evidence type="ECO:0000256" key="4">
    <source>
        <dbReference type="ARBA" id="ARBA00022553"/>
    </source>
</evidence>
<dbReference type="SUPFAM" id="SSF47384">
    <property type="entry name" value="Homodimeric domain of signal transducing histidine kinase"/>
    <property type="match status" value="1"/>
</dbReference>
<dbReference type="GO" id="GO:0016020">
    <property type="term" value="C:membrane"/>
    <property type="evidence" value="ECO:0007669"/>
    <property type="project" value="UniProtKB-SubCell"/>
</dbReference>
<feature type="domain" description="HAMP" evidence="11">
    <location>
        <begin position="215"/>
        <end position="267"/>
    </location>
</feature>
<evidence type="ECO:0000259" key="10">
    <source>
        <dbReference type="PROSITE" id="PS50109"/>
    </source>
</evidence>
<dbReference type="InterPro" id="IPR050736">
    <property type="entry name" value="Sensor_HK_Regulatory"/>
</dbReference>
<evidence type="ECO:0000313" key="12">
    <source>
        <dbReference type="EMBL" id="SFD83748.1"/>
    </source>
</evidence>
<dbReference type="GO" id="GO:0000155">
    <property type="term" value="F:phosphorelay sensor kinase activity"/>
    <property type="evidence" value="ECO:0007669"/>
    <property type="project" value="InterPro"/>
</dbReference>
<dbReference type="Pfam" id="PF02518">
    <property type="entry name" value="HATPase_c"/>
    <property type="match status" value="1"/>
</dbReference>
<evidence type="ECO:0000256" key="3">
    <source>
        <dbReference type="ARBA" id="ARBA00012438"/>
    </source>
</evidence>
<dbReference type="OrthoDB" id="9809766at2"/>
<comment type="subcellular location">
    <subcellularLocation>
        <location evidence="2">Membrane</location>
    </subcellularLocation>
</comment>
<dbReference type="PANTHER" id="PTHR43711:SF1">
    <property type="entry name" value="HISTIDINE KINASE 1"/>
    <property type="match status" value="1"/>
</dbReference>
<dbReference type="CDD" id="cd00075">
    <property type="entry name" value="HATPase"/>
    <property type="match status" value="1"/>
</dbReference>
<name>A0A1I1VNV5_9RHOB</name>
<sequence length="523" mass="56518">MRALRSLKARLGLGAACLVFAALAAVMILGAGMQRMSVSLQASLSAEDRVERYATLSTQASTFIVVAAELAQSGLPAEARRERLEALTDNIMRTFGRLRDDVQQAVREADTLGFDERSRRATQSIAIARMEALFATVRDGFLSGPADPERLRGLVDVFAAGFDPLLTGAVADEMRVRARILTGIEELQRRLTLIAYSIAAATVLALSLFHFGLVRPQFRRLDMLRGAAQRIGQQDFAVTLPVDRDDEIGRVFAEINRMAEALSARKAAVDADWARLSETVAERTEELRAANARLARIDADRRRFFADISHELRTPLTVILMEAQIGRAGNPDPVAAFATIEARAMRLNRRIDDLIRIARSESGQLALDSGPFDLDEAAHAAVEETRLELEAADMTLETSIDGPLPVTGDGNWTRQVVASLIRNAIRHARSGGQLRVDARAEGGAARIEVTDAGLGIPKELQDTVFDRFAQGDGGARSEGFGIGLALARWVMHEQGGTIGIESPAGDGPAPGLRATVGLPLRTG</sequence>
<accession>A0A1I1VNV5</accession>
<dbReference type="InterPro" id="IPR004358">
    <property type="entry name" value="Sig_transdc_His_kin-like_C"/>
</dbReference>
<dbReference type="EMBL" id="FOMS01000003">
    <property type="protein sequence ID" value="SFD83748.1"/>
    <property type="molecule type" value="Genomic_DNA"/>
</dbReference>
<keyword evidence="5" id="KW-0808">Transferase</keyword>
<gene>
    <name evidence="12" type="ORF">SAMN04515678_103273</name>
</gene>
<evidence type="ECO:0000256" key="2">
    <source>
        <dbReference type="ARBA" id="ARBA00004370"/>
    </source>
</evidence>
<dbReference type="PROSITE" id="PS50885">
    <property type="entry name" value="HAMP"/>
    <property type="match status" value="1"/>
</dbReference>
<dbReference type="SMART" id="SM00387">
    <property type="entry name" value="HATPase_c"/>
    <property type="match status" value="1"/>
</dbReference>
<evidence type="ECO:0000256" key="5">
    <source>
        <dbReference type="ARBA" id="ARBA00022679"/>
    </source>
</evidence>
<reference evidence="12 13" key="1">
    <citation type="submission" date="2016-10" db="EMBL/GenBank/DDBJ databases">
        <authorList>
            <person name="Varghese N."/>
            <person name="Submissions S."/>
        </authorList>
    </citation>
    <scope>NUCLEOTIDE SEQUENCE [LARGE SCALE GENOMIC DNA]</scope>
    <source>
        <strain evidence="13">YIM D21,KCTC 23444,ACCC 10710</strain>
    </source>
</reference>
<dbReference type="Gene3D" id="6.10.340.10">
    <property type="match status" value="1"/>
</dbReference>
<keyword evidence="13" id="KW-1185">Reference proteome</keyword>
<feature type="domain" description="Histidine kinase" evidence="10">
    <location>
        <begin position="307"/>
        <end position="522"/>
    </location>
</feature>
<dbReference type="CDD" id="cd00082">
    <property type="entry name" value="HisKA"/>
    <property type="match status" value="1"/>
</dbReference>
<feature type="transmembrane region" description="Helical" evidence="9">
    <location>
        <begin position="193"/>
        <end position="214"/>
    </location>
</feature>
<protein>
    <recommendedName>
        <fullName evidence="3">histidine kinase</fullName>
        <ecNumber evidence="3">2.7.13.3</ecNumber>
    </recommendedName>
</protein>
<dbReference type="SUPFAM" id="SSF55874">
    <property type="entry name" value="ATPase domain of HSP90 chaperone/DNA topoisomerase II/histidine kinase"/>
    <property type="match status" value="1"/>
</dbReference>
<dbReference type="Proteomes" id="UP000325289">
    <property type="component" value="Unassembled WGS sequence"/>
</dbReference>
<dbReference type="RefSeq" id="WP_149755171.1">
    <property type="nucleotide sequence ID" value="NZ_FOMS01000003.1"/>
</dbReference>
<dbReference type="InterPro" id="IPR036890">
    <property type="entry name" value="HATPase_C_sf"/>
</dbReference>
<keyword evidence="4" id="KW-0597">Phosphoprotein</keyword>
<comment type="catalytic activity">
    <reaction evidence="1">
        <text>ATP + protein L-histidine = ADP + protein N-phospho-L-histidine.</text>
        <dbReference type="EC" id="2.7.13.3"/>
    </reaction>
</comment>
<evidence type="ECO:0000256" key="9">
    <source>
        <dbReference type="SAM" id="Phobius"/>
    </source>
</evidence>
<dbReference type="CDD" id="cd06225">
    <property type="entry name" value="HAMP"/>
    <property type="match status" value="1"/>
</dbReference>
<dbReference type="SMART" id="SM00388">
    <property type="entry name" value="HisKA"/>
    <property type="match status" value="1"/>
</dbReference>
<keyword evidence="9" id="KW-0472">Membrane</keyword>
<dbReference type="InterPro" id="IPR003594">
    <property type="entry name" value="HATPase_dom"/>
</dbReference>
<feature type="region of interest" description="Disordered" evidence="8">
    <location>
        <begin position="500"/>
        <end position="523"/>
    </location>
</feature>
<keyword evidence="7" id="KW-0902">Two-component regulatory system</keyword>
<dbReference type="InterPro" id="IPR003661">
    <property type="entry name" value="HisK_dim/P_dom"/>
</dbReference>